<sequence>MASAQRFGHRAEDQLHLLQLEQAVDALPRFPWETDGW</sequence>
<evidence type="ECO:0000259" key="1">
    <source>
        <dbReference type="PROSITE" id="PS51310"/>
    </source>
</evidence>
<reference evidence="2 3" key="1">
    <citation type="submission" date="2021-05" db="EMBL/GenBank/DDBJ databases">
        <title>Complete Genome Sequence of Stenotrophomonas pavanii strain Y.</title>
        <authorList>
            <person name="Dohra H."/>
            <person name="Mohad Din A.R.J."/>
            <person name="Suzuki K."/>
            <person name="Fatma A."/>
            <person name="Honjyo M."/>
            <person name="Nishimura T."/>
            <person name="Moriuch R."/>
            <person name="Masuda K."/>
            <person name="Minoura A."/>
            <person name="Tashiro Y."/>
            <person name="Futamata H."/>
        </authorList>
    </citation>
    <scope>NUCLEOTIDE SEQUENCE [LARGE SCALE GENOMIC DNA]</scope>
    <source>
        <strain evidence="3">Y</strain>
    </source>
</reference>
<name>A0ABM7R518_9GAMM</name>
<gene>
    <name evidence="2" type="ORF">STNY_R36460</name>
</gene>
<protein>
    <recommendedName>
        <fullName evidence="1">VPS28 C-terminal domain-containing protein</fullName>
    </recommendedName>
</protein>
<feature type="domain" description="VPS28 C-terminal" evidence="1">
    <location>
        <begin position="1"/>
        <end position="37"/>
    </location>
</feature>
<evidence type="ECO:0000313" key="3">
    <source>
        <dbReference type="Proteomes" id="UP000825066"/>
    </source>
</evidence>
<evidence type="ECO:0000313" key="2">
    <source>
        <dbReference type="EMBL" id="BCX45426.1"/>
    </source>
</evidence>
<dbReference type="InterPro" id="IPR017899">
    <property type="entry name" value="VPS28_C"/>
</dbReference>
<accession>A0ABM7R518</accession>
<dbReference type="PROSITE" id="PS51310">
    <property type="entry name" value="VPS28_C"/>
    <property type="match status" value="1"/>
</dbReference>
<dbReference type="Proteomes" id="UP000825066">
    <property type="component" value="Chromosome"/>
</dbReference>
<organism evidence="2 3">
    <name type="scientific">Stenotrophomonas pavanii</name>
    <dbReference type="NCBI Taxonomy" id="487698"/>
    <lineage>
        <taxon>Bacteria</taxon>
        <taxon>Pseudomonadati</taxon>
        <taxon>Pseudomonadota</taxon>
        <taxon>Gammaproteobacteria</taxon>
        <taxon>Lysobacterales</taxon>
        <taxon>Lysobacteraceae</taxon>
        <taxon>Stenotrophomonas</taxon>
    </lineage>
</organism>
<keyword evidence="3" id="KW-1185">Reference proteome</keyword>
<dbReference type="EMBL" id="AP024684">
    <property type="protein sequence ID" value="BCX45426.1"/>
    <property type="molecule type" value="Genomic_DNA"/>
</dbReference>
<proteinExistence type="predicted"/>